<name>A0A641ME68_9BACE</name>
<sequence>MKNILFLFLAITVCATIQGGVLSERQIITEETSVSGQFTSNEPTTISVTLPETLNTILSDEPPTITAIISGETDMPKGYNLSWYICDKNGNTDTSKTILTQVSKGSDGKKGTLVFAGGIGITYIKAVIIDKNTWIKYESNLCCVTVGAPKKAITDLRFEKEMITAGIRENIVNQLIISPQDATFT</sequence>
<feature type="non-terminal residue" evidence="1">
    <location>
        <position position="185"/>
    </location>
</feature>
<comment type="caution">
    <text evidence="1">The sequence shown here is derived from an EMBL/GenBank/DDBJ whole genome shotgun (WGS) entry which is preliminary data.</text>
</comment>
<accession>A0A641ME68</accession>
<gene>
    <name evidence="1" type="ORF">F3F94_18920</name>
</gene>
<reference evidence="1" key="1">
    <citation type="journal article" date="2019" name="Nat. Med.">
        <title>A library of human gut bacterial isolates paired with longitudinal multiomics data enables mechanistic microbiome research.</title>
        <authorList>
            <person name="Poyet M."/>
            <person name="Groussin M."/>
            <person name="Gibbons S.M."/>
            <person name="Avila-Pacheco J."/>
            <person name="Jiang X."/>
            <person name="Kearney S.M."/>
            <person name="Perrotta A.R."/>
            <person name="Berdy B."/>
            <person name="Zhao S."/>
            <person name="Lieberman T.D."/>
            <person name="Swanson P.K."/>
            <person name="Smith M."/>
            <person name="Roesemann S."/>
            <person name="Alexander J.E."/>
            <person name="Rich S.A."/>
            <person name="Livny J."/>
            <person name="Vlamakis H."/>
            <person name="Clish C."/>
            <person name="Bullock K."/>
            <person name="Deik A."/>
            <person name="Scott J."/>
            <person name="Pierce K.A."/>
            <person name="Xavier R.J."/>
            <person name="Alm E.J."/>
        </authorList>
    </citation>
    <scope>NUCLEOTIDE SEQUENCE</scope>
    <source>
        <strain evidence="1">BIOML-A21</strain>
    </source>
</reference>
<dbReference type="EMBL" id="VWMU01000254">
    <property type="protein sequence ID" value="KAA3709442.1"/>
    <property type="molecule type" value="Genomic_DNA"/>
</dbReference>
<protein>
    <submittedName>
        <fullName evidence="1">Uncharacterized protein</fullName>
    </submittedName>
</protein>
<dbReference type="AlphaFoldDB" id="A0A641ME68"/>
<evidence type="ECO:0000313" key="1">
    <source>
        <dbReference type="EMBL" id="KAA3709442.1"/>
    </source>
</evidence>
<organism evidence="1">
    <name type="scientific">Bacteroides salyersiae</name>
    <dbReference type="NCBI Taxonomy" id="291644"/>
    <lineage>
        <taxon>Bacteria</taxon>
        <taxon>Pseudomonadati</taxon>
        <taxon>Bacteroidota</taxon>
        <taxon>Bacteroidia</taxon>
        <taxon>Bacteroidales</taxon>
        <taxon>Bacteroidaceae</taxon>
        <taxon>Bacteroides</taxon>
    </lineage>
</organism>
<proteinExistence type="predicted"/>